<dbReference type="GO" id="GO:0005886">
    <property type="term" value="C:plasma membrane"/>
    <property type="evidence" value="ECO:0007669"/>
    <property type="project" value="UniProtKB-SubCell"/>
</dbReference>
<evidence type="ECO:0000256" key="4">
    <source>
        <dbReference type="ARBA" id="ARBA00022692"/>
    </source>
</evidence>
<evidence type="ECO:0000313" key="12">
    <source>
        <dbReference type="Proteomes" id="UP001168821"/>
    </source>
</evidence>
<evidence type="ECO:0000256" key="5">
    <source>
        <dbReference type="ARBA" id="ARBA00022725"/>
    </source>
</evidence>
<evidence type="ECO:0000256" key="2">
    <source>
        <dbReference type="ARBA" id="ARBA00022475"/>
    </source>
</evidence>
<evidence type="ECO:0000256" key="1">
    <source>
        <dbReference type="ARBA" id="ARBA00004651"/>
    </source>
</evidence>
<evidence type="ECO:0000256" key="10">
    <source>
        <dbReference type="SAM" id="Phobius"/>
    </source>
</evidence>
<evidence type="ECO:0000256" key="6">
    <source>
        <dbReference type="ARBA" id="ARBA00022989"/>
    </source>
</evidence>
<reference evidence="11" key="1">
    <citation type="journal article" date="2023" name="G3 (Bethesda)">
        <title>Whole genome assemblies of Zophobas morio and Tenebrio molitor.</title>
        <authorList>
            <person name="Kaur S."/>
            <person name="Stinson S.A."/>
            <person name="diCenzo G.C."/>
        </authorList>
    </citation>
    <scope>NUCLEOTIDE SEQUENCE</scope>
    <source>
        <strain evidence="11">QUZm001</strain>
    </source>
</reference>
<keyword evidence="5" id="KW-0552">Olfaction</keyword>
<evidence type="ECO:0000256" key="9">
    <source>
        <dbReference type="ARBA" id="ARBA00023224"/>
    </source>
</evidence>
<protein>
    <submittedName>
        <fullName evidence="11">Uncharacterized protein</fullName>
    </submittedName>
</protein>
<comment type="caution">
    <text evidence="11">The sequence shown here is derived from an EMBL/GenBank/DDBJ whole genome shotgun (WGS) entry which is preliminary data.</text>
</comment>
<keyword evidence="12" id="KW-1185">Reference proteome</keyword>
<keyword evidence="9" id="KW-0807">Transducer</keyword>
<dbReference type="PANTHER" id="PTHR21137:SF35">
    <property type="entry name" value="ODORANT RECEPTOR 19A-RELATED"/>
    <property type="match status" value="1"/>
</dbReference>
<comment type="subcellular location">
    <subcellularLocation>
        <location evidence="1">Cell membrane</location>
        <topology evidence="1">Multi-pass membrane protein</topology>
    </subcellularLocation>
</comment>
<accession>A0AA38IAH5</accession>
<dbReference type="GO" id="GO:0007165">
    <property type="term" value="P:signal transduction"/>
    <property type="evidence" value="ECO:0007669"/>
    <property type="project" value="UniProtKB-KW"/>
</dbReference>
<dbReference type="GO" id="GO:0004984">
    <property type="term" value="F:olfactory receptor activity"/>
    <property type="evidence" value="ECO:0007669"/>
    <property type="project" value="InterPro"/>
</dbReference>
<gene>
    <name evidence="11" type="ORF">Zmor_013344</name>
</gene>
<dbReference type="PANTHER" id="PTHR21137">
    <property type="entry name" value="ODORANT RECEPTOR"/>
    <property type="match status" value="1"/>
</dbReference>
<feature type="transmembrane region" description="Helical" evidence="10">
    <location>
        <begin position="119"/>
        <end position="138"/>
    </location>
</feature>
<keyword evidence="8" id="KW-0675">Receptor</keyword>
<keyword evidence="2" id="KW-1003">Cell membrane</keyword>
<keyword evidence="4 10" id="KW-0812">Transmembrane</keyword>
<dbReference type="EMBL" id="JALNTZ010000004">
    <property type="protein sequence ID" value="KAJ3654133.1"/>
    <property type="molecule type" value="Genomic_DNA"/>
</dbReference>
<proteinExistence type="predicted"/>
<dbReference type="GO" id="GO:0005549">
    <property type="term" value="F:odorant binding"/>
    <property type="evidence" value="ECO:0007669"/>
    <property type="project" value="InterPro"/>
</dbReference>
<keyword evidence="7 10" id="KW-0472">Membrane</keyword>
<evidence type="ECO:0000313" key="11">
    <source>
        <dbReference type="EMBL" id="KAJ3654133.1"/>
    </source>
</evidence>
<dbReference type="AlphaFoldDB" id="A0AA38IAH5"/>
<keyword evidence="3" id="KW-0716">Sensory transduction</keyword>
<evidence type="ECO:0000256" key="7">
    <source>
        <dbReference type="ARBA" id="ARBA00023136"/>
    </source>
</evidence>
<keyword evidence="6 10" id="KW-1133">Transmembrane helix</keyword>
<dbReference type="Proteomes" id="UP001168821">
    <property type="component" value="Unassembled WGS sequence"/>
</dbReference>
<name>A0AA38IAH5_9CUCU</name>
<evidence type="ECO:0000256" key="3">
    <source>
        <dbReference type="ARBA" id="ARBA00022606"/>
    </source>
</evidence>
<sequence length="215" mass="24617">MGQFSQIADDEPGPMTINPSFILFMDRAISSGSYVTPGDLHGSRNNTTDKDGERWTALRRSYNLSFAKMRLIIGGRQQIGKLLITNAFGNADVRRRKKMRGGQKFGLEMFQEDIRQQTFRVVALSICGLFMLVILFKLGQDTEDNVTKVFETLVSIEWYDWNESNKKMYLMFLVSALKPYRIQFSENFSLNYNMAGQLLQSAASVVLVVYQLNFM</sequence>
<evidence type="ECO:0000256" key="8">
    <source>
        <dbReference type="ARBA" id="ARBA00023170"/>
    </source>
</evidence>
<dbReference type="InterPro" id="IPR004117">
    <property type="entry name" value="7tm6_olfct_rcpt"/>
</dbReference>
<organism evidence="11 12">
    <name type="scientific">Zophobas morio</name>
    <dbReference type="NCBI Taxonomy" id="2755281"/>
    <lineage>
        <taxon>Eukaryota</taxon>
        <taxon>Metazoa</taxon>
        <taxon>Ecdysozoa</taxon>
        <taxon>Arthropoda</taxon>
        <taxon>Hexapoda</taxon>
        <taxon>Insecta</taxon>
        <taxon>Pterygota</taxon>
        <taxon>Neoptera</taxon>
        <taxon>Endopterygota</taxon>
        <taxon>Coleoptera</taxon>
        <taxon>Polyphaga</taxon>
        <taxon>Cucujiformia</taxon>
        <taxon>Tenebrionidae</taxon>
        <taxon>Zophobas</taxon>
    </lineage>
</organism>